<evidence type="ECO:0000313" key="2">
    <source>
        <dbReference type="EMBL" id="NXU53676.1"/>
    </source>
</evidence>
<dbReference type="GO" id="GO:0008017">
    <property type="term" value="F:microtubule binding"/>
    <property type="evidence" value="ECO:0007669"/>
    <property type="project" value="InterPro"/>
</dbReference>
<dbReference type="AlphaFoldDB" id="A0A7L3LI31"/>
<dbReference type="EMBL" id="VZTY01018414">
    <property type="protein sequence ID" value="NXU53676.1"/>
    <property type="molecule type" value="Genomic_DNA"/>
</dbReference>
<comment type="caution">
    <text evidence="2">The sequence shown here is derived from an EMBL/GenBank/DDBJ whole genome shotgun (WGS) entry which is preliminary data.</text>
</comment>
<dbReference type="GO" id="GO:0005814">
    <property type="term" value="C:centriole"/>
    <property type="evidence" value="ECO:0007669"/>
    <property type="project" value="TreeGrafter"/>
</dbReference>
<organism evidence="2 3">
    <name type="scientific">Turnix velox</name>
    <name type="common">Little buttonquail</name>
    <dbReference type="NCBI Taxonomy" id="2529409"/>
    <lineage>
        <taxon>Eukaryota</taxon>
        <taxon>Metazoa</taxon>
        <taxon>Chordata</taxon>
        <taxon>Craniata</taxon>
        <taxon>Vertebrata</taxon>
        <taxon>Euteleostomi</taxon>
        <taxon>Archelosauria</taxon>
        <taxon>Archosauria</taxon>
        <taxon>Dinosauria</taxon>
        <taxon>Saurischia</taxon>
        <taxon>Theropoda</taxon>
        <taxon>Coelurosauria</taxon>
        <taxon>Aves</taxon>
        <taxon>Neognathae</taxon>
        <taxon>Neoaves</taxon>
        <taxon>Charadriiformes</taxon>
        <taxon>Turnicidae</taxon>
        <taxon>Turnix</taxon>
    </lineage>
</organism>
<dbReference type="GO" id="GO:0036064">
    <property type="term" value="C:ciliary basal body"/>
    <property type="evidence" value="ECO:0007669"/>
    <property type="project" value="TreeGrafter"/>
</dbReference>
<dbReference type="GO" id="GO:0005879">
    <property type="term" value="C:axonemal microtubule"/>
    <property type="evidence" value="ECO:0007669"/>
    <property type="project" value="TreeGrafter"/>
</dbReference>
<name>A0A7L3LI31_9CHAR</name>
<proteinExistence type="inferred from homology"/>
<feature type="non-terminal residue" evidence="2">
    <location>
        <position position="1"/>
    </location>
</feature>
<accession>A0A7L3LI31</accession>
<keyword evidence="3" id="KW-1185">Reference proteome</keyword>
<dbReference type="PANTHER" id="PTHR31516:SF9">
    <property type="entry name" value="STABILIZER OF AXONEMAL MICROTUBULES 1"/>
    <property type="match status" value="1"/>
</dbReference>
<dbReference type="Proteomes" id="UP000582182">
    <property type="component" value="Unassembled WGS sequence"/>
</dbReference>
<dbReference type="Pfam" id="PF05217">
    <property type="entry name" value="SAXO1-2"/>
    <property type="match status" value="1"/>
</dbReference>
<feature type="non-terminal residue" evidence="2">
    <location>
        <position position="444"/>
    </location>
</feature>
<reference evidence="2 3" key="1">
    <citation type="submission" date="2019-09" db="EMBL/GenBank/DDBJ databases">
        <title>Bird 10,000 Genomes (B10K) Project - Family phase.</title>
        <authorList>
            <person name="Zhang G."/>
        </authorList>
    </citation>
    <scope>NUCLEOTIDE SEQUENCE [LARGE SCALE GENOMIC DNA]</scope>
    <source>
        <strain evidence="2">B10K-DU-029-46</strain>
    </source>
</reference>
<evidence type="ECO:0000256" key="1">
    <source>
        <dbReference type="ARBA" id="ARBA00008738"/>
    </source>
</evidence>
<comment type="similarity">
    <text evidence="1">Belongs to the FAM154 family.</text>
</comment>
<dbReference type="OrthoDB" id="365640at2759"/>
<gene>
    <name evidence="2" type="primary">Saxo1</name>
    <name evidence="2" type="ORF">TURVEL_R05797</name>
</gene>
<protein>
    <submittedName>
        <fullName evidence="2">SAXO1 protein</fullName>
    </submittedName>
</protein>
<evidence type="ECO:0000313" key="3">
    <source>
        <dbReference type="Proteomes" id="UP000582182"/>
    </source>
</evidence>
<dbReference type="GO" id="GO:0036126">
    <property type="term" value="C:sperm flagellum"/>
    <property type="evidence" value="ECO:0007669"/>
    <property type="project" value="TreeGrafter"/>
</dbReference>
<dbReference type="PANTHER" id="PTHR31516">
    <property type="entry name" value="STABILIZER OF AXONEMAL MICROTUBULES 2"/>
    <property type="match status" value="1"/>
</dbReference>
<dbReference type="InterPro" id="IPR033336">
    <property type="entry name" value="SAXO1/2"/>
</dbReference>
<sequence>RCHRCPHLPTRPYEKSGEPCMLSEYREQYLAQSNSPPRDSFKPKEMYKMAEIPMEGISTTKRDYTAPEVLPERIKLLQKPIKTDDSMDLTSTYSQDYKSHPLSQVSPCLPRVLRHIPTTKMDTGTTYNDDYVLWNEPKTEMIRPDDRFRSSEEKFDSTTVVQDDYLYRGPVATQSCKPLNLVQKSKVPFENITSYKMNYVPHTLEKPYVHKYKTYKVNEVPFDGLTTHKICYKGLAGQPAKLAKPHQPKLHNLPFSSSTEFREKYQAWPQPPLFIRRPDVYLPPLEKMDLHTTTKIDYKRPNGKPAKMCRSLIHFKKNTEPFNSTSIMKEDYKPWMCERLKPIIHVPELTFPEQGMDCLTTFQSCYVRHPLIVTKSCKPGWSGPKHDTAIDDKTTYATSYTPKVIDKCLGSYKDPPGYSFEGNDADGHRLFLPTSESECLQGDH</sequence>